<evidence type="ECO:0008006" key="3">
    <source>
        <dbReference type="Google" id="ProtNLM"/>
    </source>
</evidence>
<evidence type="ECO:0000313" key="1">
    <source>
        <dbReference type="EMBL" id="SFR95476.1"/>
    </source>
</evidence>
<evidence type="ECO:0000313" key="2">
    <source>
        <dbReference type="Proteomes" id="UP000199659"/>
    </source>
</evidence>
<dbReference type="InterPro" id="IPR017853">
    <property type="entry name" value="GH"/>
</dbReference>
<dbReference type="EMBL" id="FOYZ01000011">
    <property type="protein sequence ID" value="SFR95476.1"/>
    <property type="molecule type" value="Genomic_DNA"/>
</dbReference>
<organism evidence="1 2">
    <name type="scientific">Anaeromicropila populeti</name>
    <dbReference type="NCBI Taxonomy" id="37658"/>
    <lineage>
        <taxon>Bacteria</taxon>
        <taxon>Bacillati</taxon>
        <taxon>Bacillota</taxon>
        <taxon>Clostridia</taxon>
        <taxon>Lachnospirales</taxon>
        <taxon>Lachnospiraceae</taxon>
        <taxon>Anaeromicropila</taxon>
    </lineage>
</organism>
<gene>
    <name evidence="1" type="ORF">SAMN05661086_02774</name>
</gene>
<protein>
    <recommendedName>
        <fullName evidence="3">1,4-beta-xylanase</fullName>
    </recommendedName>
</protein>
<keyword evidence="2" id="KW-1185">Reference proteome</keyword>
<dbReference type="InterPro" id="IPR055151">
    <property type="entry name" value="GH113"/>
</dbReference>
<accession>A0A1I6KW70</accession>
<dbReference type="Gene3D" id="3.20.20.80">
    <property type="entry name" value="Glycosidases"/>
    <property type="match status" value="1"/>
</dbReference>
<name>A0A1I6KW70_9FIRM</name>
<sequence length="282" mass="32862">MMRAKTACNAVIIVLGALQETFHTEWIDYKHHFMPTDEELADFIQYSRSLGLKVILKPIVNCKDGTVRSCINFSEQGLSSEGKWVSWFLNYTDYQIHYARLAKDTKCDMLIFGSQLVKTEHKEKLWREVISQVREYYNGQLCYEADKYQEDGVRFWDAVDVIGTSGYYGQKCLGHELDRIKKIVEKYHKTFVITECGCKSCEGSALAPDQWILSGSLSYAEQISYYKTLFEECSKRNFIKGIGIWAWQSRLDNKEICEKDRGYFLYGKPVCDLIHMAWKENQ</sequence>
<dbReference type="STRING" id="37658.SAMN05661086_02774"/>
<dbReference type="Proteomes" id="UP000199659">
    <property type="component" value="Unassembled WGS sequence"/>
</dbReference>
<dbReference type="AlphaFoldDB" id="A0A1I6KW70"/>
<dbReference type="SUPFAM" id="SSF51445">
    <property type="entry name" value="(Trans)glycosidases"/>
    <property type="match status" value="1"/>
</dbReference>
<dbReference type="Pfam" id="PF22612">
    <property type="entry name" value="GH113"/>
    <property type="match status" value="1"/>
</dbReference>
<proteinExistence type="predicted"/>
<reference evidence="1 2" key="1">
    <citation type="submission" date="2016-10" db="EMBL/GenBank/DDBJ databases">
        <authorList>
            <person name="de Groot N.N."/>
        </authorList>
    </citation>
    <scope>NUCLEOTIDE SEQUENCE [LARGE SCALE GENOMIC DNA]</scope>
    <source>
        <strain evidence="1 2">743A</strain>
    </source>
</reference>